<dbReference type="Gene3D" id="3.40.30.10">
    <property type="entry name" value="Glutaredoxin"/>
    <property type="match status" value="1"/>
</dbReference>
<dbReference type="EMBL" id="NAJL01000015">
    <property type="protein sequence ID" value="TKA29272.1"/>
    <property type="molecule type" value="Genomic_DNA"/>
</dbReference>
<reference evidence="4 5" key="1">
    <citation type="submission" date="2017-03" db="EMBL/GenBank/DDBJ databases">
        <title>Genomes of endolithic fungi from Antarctica.</title>
        <authorList>
            <person name="Coleine C."/>
            <person name="Masonjones S."/>
            <person name="Stajich J.E."/>
        </authorList>
    </citation>
    <scope>NUCLEOTIDE SEQUENCE [LARGE SCALE GENOMIC DNA]</scope>
    <source>
        <strain evidence="4 5">CCFEE 6315</strain>
    </source>
</reference>
<keyword evidence="5" id="KW-1185">Reference proteome</keyword>
<dbReference type="PANTHER" id="PTHR46052:SF1">
    <property type="entry name" value="PHOSDUCIN-LIKE PROTEIN"/>
    <property type="match status" value="1"/>
</dbReference>
<comment type="similarity">
    <text evidence="1">Belongs to the phosducin family.</text>
</comment>
<dbReference type="PANTHER" id="PTHR46052">
    <property type="entry name" value="PHOSDUCIN-LIKE PROTEIN"/>
    <property type="match status" value="1"/>
</dbReference>
<evidence type="ECO:0000259" key="3">
    <source>
        <dbReference type="Pfam" id="PF02114"/>
    </source>
</evidence>
<dbReference type="Proteomes" id="UP000308549">
    <property type="component" value="Unassembled WGS sequence"/>
</dbReference>
<comment type="caution">
    <text evidence="4">The sequence shown here is derived from an EMBL/GenBank/DDBJ whole genome shotgun (WGS) entry which is preliminary data.</text>
</comment>
<dbReference type="InterPro" id="IPR024253">
    <property type="entry name" value="Phosducin_thioredoxin-like_dom"/>
</dbReference>
<organism evidence="4 5">
    <name type="scientific">Salinomyces thailandicus</name>
    <dbReference type="NCBI Taxonomy" id="706561"/>
    <lineage>
        <taxon>Eukaryota</taxon>
        <taxon>Fungi</taxon>
        <taxon>Dikarya</taxon>
        <taxon>Ascomycota</taxon>
        <taxon>Pezizomycotina</taxon>
        <taxon>Dothideomycetes</taxon>
        <taxon>Dothideomycetidae</taxon>
        <taxon>Mycosphaerellales</taxon>
        <taxon>Teratosphaeriaceae</taxon>
        <taxon>Salinomyces</taxon>
    </lineage>
</organism>
<evidence type="ECO:0000256" key="1">
    <source>
        <dbReference type="ARBA" id="ARBA00009686"/>
    </source>
</evidence>
<evidence type="ECO:0000313" key="5">
    <source>
        <dbReference type="Proteomes" id="UP000308549"/>
    </source>
</evidence>
<dbReference type="AlphaFoldDB" id="A0A4U0U409"/>
<dbReference type="Pfam" id="PF02114">
    <property type="entry name" value="Phosducin"/>
    <property type="match status" value="1"/>
</dbReference>
<gene>
    <name evidence="4" type="ORF">B0A50_03782</name>
</gene>
<evidence type="ECO:0000313" key="4">
    <source>
        <dbReference type="EMBL" id="TKA29272.1"/>
    </source>
</evidence>
<feature type="compositionally biased region" description="Polar residues" evidence="2">
    <location>
        <begin position="60"/>
        <end position="69"/>
    </location>
</feature>
<proteinExistence type="inferred from homology"/>
<feature type="domain" description="Phosducin" evidence="3">
    <location>
        <begin position="74"/>
        <end position="283"/>
    </location>
</feature>
<dbReference type="OrthoDB" id="70588at2759"/>
<feature type="compositionally biased region" description="Acidic residues" evidence="2">
    <location>
        <begin position="131"/>
        <end position="142"/>
    </location>
</feature>
<dbReference type="InterPro" id="IPR023196">
    <property type="entry name" value="Phosducin_N_dom_sf"/>
</dbReference>
<protein>
    <recommendedName>
        <fullName evidence="3">Phosducin domain-containing protein</fullName>
    </recommendedName>
</protein>
<accession>A0A4U0U409</accession>
<dbReference type="Gene3D" id="1.10.168.10">
    <property type="entry name" value="Phosducin, domain 2"/>
    <property type="match status" value="1"/>
</dbReference>
<evidence type="ECO:0000256" key="2">
    <source>
        <dbReference type="SAM" id="MobiDB-lite"/>
    </source>
</evidence>
<dbReference type="SUPFAM" id="SSF52833">
    <property type="entry name" value="Thioredoxin-like"/>
    <property type="match status" value="1"/>
</dbReference>
<dbReference type="InterPro" id="IPR036249">
    <property type="entry name" value="Thioredoxin-like_sf"/>
</dbReference>
<feature type="compositionally biased region" description="Basic and acidic residues" evidence="2">
    <location>
        <begin position="1"/>
        <end position="32"/>
    </location>
</feature>
<name>A0A4U0U409_9PEZI</name>
<dbReference type="InterPro" id="IPR051499">
    <property type="entry name" value="Phosducin-like_reg"/>
</dbReference>
<sequence length="288" mass="32328">MSAARDEFNELMRDKEKRTRHPEDGENDDARSFLDLSDDDATPPASHADPDDNEDAPRPSLSSSRSTIPMTRYGANTGPKGVISDAQDFQDSQRRHRSSLRGASPTLASQVQRGLHIREQQQPVGEKAQESDEDGELTDDGEFMERWRRGRFQELQGGRRGSQMHNRERGRRVWGGMATVDGEGYLEAVDKSPSDTVVVVYIYDDCSEVSNAIEECLRAVARRHLDARFVKLNYRDAEMEPAGVPAVIAYRGGDKFAGLVPIFDELPDDADLSPRTLEAVMQRHQILR</sequence>
<feature type="region of interest" description="Disordered" evidence="2">
    <location>
        <begin position="1"/>
        <end position="146"/>
    </location>
</feature>